<dbReference type="GO" id="GO:0015888">
    <property type="term" value="P:thiamine transport"/>
    <property type="evidence" value="ECO:0007669"/>
    <property type="project" value="TreeGrafter"/>
</dbReference>
<comment type="caution">
    <text evidence="3">The sequence shown here is derived from an EMBL/GenBank/DDBJ whole genome shotgun (WGS) entry which is preliminary data.</text>
</comment>
<dbReference type="EMBL" id="QPIX01000008">
    <property type="protein sequence ID" value="RCW22594.1"/>
    <property type="molecule type" value="Genomic_DNA"/>
</dbReference>
<keyword evidence="2" id="KW-0574">Periplasm</keyword>
<evidence type="ECO:0000256" key="2">
    <source>
        <dbReference type="ARBA" id="ARBA00022764"/>
    </source>
</evidence>
<protein>
    <submittedName>
        <fullName evidence="3">Putative spermidine/putrescine transport system substrate-binding protein</fullName>
    </submittedName>
</protein>
<dbReference type="Gene3D" id="3.40.190.10">
    <property type="entry name" value="Periplasmic binding protein-like II"/>
    <property type="match status" value="2"/>
</dbReference>
<dbReference type="CDD" id="cd13589">
    <property type="entry name" value="PBP2_polyamine_RpCGA009"/>
    <property type="match status" value="1"/>
</dbReference>
<dbReference type="GO" id="GO:0030976">
    <property type="term" value="F:thiamine pyrophosphate binding"/>
    <property type="evidence" value="ECO:0007669"/>
    <property type="project" value="TreeGrafter"/>
</dbReference>
<sequence length="367" mass="39747">MNLTLSNGIRKSACTTENQRENDVFETRDFRLWLAVMTAALASASAAAARDQLIVAGYGGSTEKILREKVLPKFEEENNVKVTYVAGNSTDTLAKLQAQKDNQEIDVALIDDGPISRAVSLGFCAPITGVDFSQIYDTAAFPDHKASGLGLIATGLMYNKQVFEENGWTAPTSWNDLKNPKFAGKVVIPPMNNGYGLLTVVMLARMNGGGEGNIEPGFEIIKSDVDKNVLAYEPSPAKMTELFQTGQAVLGVWGSSRVQALAGTGFPVDFVYPAEGAPAVMTAICPVAKASVSPLAQAFVTMMLSKEVQESLADEAGYAPVRKDAVVKNPGLMPYGEAAKKLVVADWDTINRQRDEWNKRWTREVER</sequence>
<proteinExistence type="predicted"/>
<dbReference type="GO" id="GO:0030288">
    <property type="term" value="C:outer membrane-bounded periplasmic space"/>
    <property type="evidence" value="ECO:0007669"/>
    <property type="project" value="TreeGrafter"/>
</dbReference>
<evidence type="ECO:0000256" key="1">
    <source>
        <dbReference type="ARBA" id="ARBA00022729"/>
    </source>
</evidence>
<evidence type="ECO:0000313" key="4">
    <source>
        <dbReference type="Proteomes" id="UP000252582"/>
    </source>
</evidence>
<evidence type="ECO:0000313" key="3">
    <source>
        <dbReference type="EMBL" id="RCW22594.1"/>
    </source>
</evidence>
<name>A0A6I7HLR4_9HYPH</name>
<organism evidence="3 4">
    <name type="scientific">Ciceribacter lividus</name>
    <dbReference type="NCBI Taxonomy" id="1197950"/>
    <lineage>
        <taxon>Bacteria</taxon>
        <taxon>Pseudomonadati</taxon>
        <taxon>Pseudomonadota</taxon>
        <taxon>Alphaproteobacteria</taxon>
        <taxon>Hyphomicrobiales</taxon>
        <taxon>Rhizobiaceae</taxon>
        <taxon>Ciceribacter</taxon>
    </lineage>
</organism>
<keyword evidence="1" id="KW-0732">Signal</keyword>
<keyword evidence="4" id="KW-1185">Reference proteome</keyword>
<dbReference type="Pfam" id="PF13416">
    <property type="entry name" value="SBP_bac_8"/>
    <property type="match status" value="1"/>
</dbReference>
<dbReference type="InterPro" id="IPR006059">
    <property type="entry name" value="SBP"/>
</dbReference>
<dbReference type="PANTHER" id="PTHR30006">
    <property type="entry name" value="THIAMINE-BINDING PERIPLASMIC PROTEIN-RELATED"/>
    <property type="match status" value="1"/>
</dbReference>
<dbReference type="PANTHER" id="PTHR30006:SF2">
    <property type="entry name" value="ABC TRANSPORTER SUBSTRATE-BINDING PROTEIN"/>
    <property type="match status" value="1"/>
</dbReference>
<dbReference type="AlphaFoldDB" id="A0A6I7HLR4"/>
<reference evidence="3 4" key="1">
    <citation type="submission" date="2018-07" db="EMBL/GenBank/DDBJ databases">
        <title>Genomic Encyclopedia of Type Strains, Phase IV (KMG-IV): sequencing the most valuable type-strain genomes for metagenomic binning, comparative biology and taxonomic classification.</title>
        <authorList>
            <person name="Goeker M."/>
        </authorList>
    </citation>
    <scope>NUCLEOTIDE SEQUENCE [LARGE SCALE GENOMIC DNA]</scope>
    <source>
        <strain evidence="3 4">DSM 25528</strain>
    </source>
</reference>
<dbReference type="SUPFAM" id="SSF53850">
    <property type="entry name" value="Periplasmic binding protein-like II"/>
    <property type="match status" value="1"/>
</dbReference>
<accession>A0A6I7HLR4</accession>
<dbReference type="GO" id="GO:0030975">
    <property type="term" value="F:thiamine binding"/>
    <property type="evidence" value="ECO:0007669"/>
    <property type="project" value="TreeGrafter"/>
</dbReference>
<dbReference type="Proteomes" id="UP000252582">
    <property type="component" value="Unassembled WGS sequence"/>
</dbReference>
<gene>
    <name evidence="3" type="ORF">DFR48_108116</name>
</gene>